<evidence type="ECO:0000256" key="2">
    <source>
        <dbReference type="ARBA" id="ARBA00004123"/>
    </source>
</evidence>
<dbReference type="EMBL" id="JASBNA010000009">
    <property type="protein sequence ID" value="KAK7688879.1"/>
    <property type="molecule type" value="Genomic_DNA"/>
</dbReference>
<dbReference type="InterPro" id="IPR047346">
    <property type="entry name" value="Rev1_UBM1/2"/>
</dbReference>
<dbReference type="Gene3D" id="6.10.250.1630">
    <property type="match status" value="1"/>
</dbReference>
<keyword evidence="9" id="KW-0227">DNA damage</keyword>
<evidence type="ECO:0000256" key="9">
    <source>
        <dbReference type="ARBA" id="ARBA00022763"/>
    </source>
</evidence>
<dbReference type="InterPro" id="IPR001126">
    <property type="entry name" value="UmuC"/>
</dbReference>
<dbReference type="InterPro" id="IPR036775">
    <property type="entry name" value="DNA_pol_Y-fam_lit_finger_sf"/>
</dbReference>
<dbReference type="GO" id="GO:0003684">
    <property type="term" value="F:damaged DNA binding"/>
    <property type="evidence" value="ECO:0007669"/>
    <property type="project" value="InterPro"/>
</dbReference>
<evidence type="ECO:0000259" key="17">
    <source>
        <dbReference type="PROSITE" id="PS50172"/>
    </source>
</evidence>
<dbReference type="InterPro" id="IPR036420">
    <property type="entry name" value="BRCT_dom_sf"/>
</dbReference>
<keyword evidence="13" id="KW-0539">Nucleus</keyword>
<dbReference type="CDD" id="cd01701">
    <property type="entry name" value="PolY_Rev1"/>
    <property type="match status" value="1"/>
</dbReference>
<comment type="caution">
    <text evidence="19">The sequence shown here is derived from an EMBL/GenBank/DDBJ whole genome shotgun (WGS) entry which is preliminary data.</text>
</comment>
<feature type="region of interest" description="Disordered" evidence="16">
    <location>
        <begin position="34"/>
        <end position="83"/>
    </location>
</feature>
<comment type="function">
    <text evidence="14">Deoxycytidyl transferase involved in DNA repair. Transfers a dCMP residue from dCTP to the 3'-end of a DNA primer in a template-dependent reaction. May assist in the first step in the bypass of abasic lesions by the insertion of a nucleotide opposite the lesion. Required for normal induction of mutations by physical and chemical agents. Involved in mitochondrial DNA mutagenesis.</text>
</comment>
<feature type="region of interest" description="Disordered" evidence="16">
    <location>
        <begin position="1045"/>
        <end position="1083"/>
    </location>
</feature>
<accession>A0AAW0GC22</accession>
<comment type="subcellular location">
    <subcellularLocation>
        <location evidence="2">Nucleus</location>
    </subcellularLocation>
</comment>
<dbReference type="Gene3D" id="1.10.150.20">
    <property type="entry name" value="5' to 3' exonuclease, C-terminal subdomain"/>
    <property type="match status" value="1"/>
</dbReference>
<comment type="cofactor">
    <cofactor evidence="1">
        <name>Mg(2+)</name>
        <dbReference type="ChEBI" id="CHEBI:18420"/>
    </cofactor>
</comment>
<dbReference type="Gene3D" id="3.30.70.270">
    <property type="match status" value="1"/>
</dbReference>
<evidence type="ECO:0000256" key="12">
    <source>
        <dbReference type="ARBA" id="ARBA00023204"/>
    </source>
</evidence>
<dbReference type="Pfam" id="PF21999">
    <property type="entry name" value="IMS_HHH_1"/>
    <property type="match status" value="1"/>
</dbReference>
<keyword evidence="10" id="KW-0460">Magnesium</keyword>
<dbReference type="InterPro" id="IPR025527">
    <property type="entry name" value="HUWE1/Rev1_UBM"/>
</dbReference>
<evidence type="ECO:0000256" key="7">
    <source>
        <dbReference type="ARBA" id="ARBA00022695"/>
    </source>
</evidence>
<dbReference type="PROSITE" id="PS50173">
    <property type="entry name" value="UMUC"/>
    <property type="match status" value="1"/>
</dbReference>
<dbReference type="InterPro" id="IPR043502">
    <property type="entry name" value="DNA/RNA_pol_sf"/>
</dbReference>
<dbReference type="AlphaFoldDB" id="A0AAW0GC22"/>
<dbReference type="FunFam" id="3.30.1490.100:FF:000001">
    <property type="entry name" value="DNA repair protein REV1"/>
    <property type="match status" value="1"/>
</dbReference>
<dbReference type="Gene3D" id="3.40.1170.60">
    <property type="match status" value="1"/>
</dbReference>
<gene>
    <name evidence="19" type="ORF">QCA50_007570</name>
</gene>
<dbReference type="GO" id="GO:0070987">
    <property type="term" value="P:error-free translesion synthesis"/>
    <property type="evidence" value="ECO:0007669"/>
    <property type="project" value="UniProtKB-ARBA"/>
</dbReference>
<feature type="compositionally biased region" description="Basic residues" evidence="16">
    <location>
        <begin position="1045"/>
        <end position="1055"/>
    </location>
</feature>
<keyword evidence="6" id="KW-0808">Transferase</keyword>
<dbReference type="GO" id="GO:0046872">
    <property type="term" value="F:metal ion binding"/>
    <property type="evidence" value="ECO:0007669"/>
    <property type="project" value="UniProtKB-KW"/>
</dbReference>
<protein>
    <recommendedName>
        <fullName evidence="4">DNA repair protein REV1</fullName>
    </recommendedName>
    <alternativeName>
        <fullName evidence="15">Reversionless protein 1</fullName>
    </alternativeName>
</protein>
<feature type="region of interest" description="Disordered" evidence="16">
    <location>
        <begin position="273"/>
        <end position="318"/>
    </location>
</feature>
<dbReference type="InterPro" id="IPR017961">
    <property type="entry name" value="DNA_pol_Y-fam_little_finger"/>
</dbReference>
<evidence type="ECO:0000256" key="14">
    <source>
        <dbReference type="ARBA" id="ARBA00058985"/>
    </source>
</evidence>
<evidence type="ECO:0000256" key="11">
    <source>
        <dbReference type="ARBA" id="ARBA00023125"/>
    </source>
</evidence>
<dbReference type="GO" id="GO:0042276">
    <property type="term" value="P:error-prone translesion synthesis"/>
    <property type="evidence" value="ECO:0007669"/>
    <property type="project" value="TreeGrafter"/>
</dbReference>
<dbReference type="PROSITE" id="PS50172">
    <property type="entry name" value="BRCT"/>
    <property type="match status" value="1"/>
</dbReference>
<keyword evidence="5" id="KW-0237">DNA synthesis</keyword>
<dbReference type="Pfam" id="PF16727">
    <property type="entry name" value="REV1_C"/>
    <property type="match status" value="1"/>
</dbReference>
<keyword evidence="11" id="KW-0238">DNA-binding</keyword>
<dbReference type="CDD" id="cd19318">
    <property type="entry name" value="Rev1_UBM2"/>
    <property type="match status" value="1"/>
</dbReference>
<dbReference type="Proteomes" id="UP001385951">
    <property type="component" value="Unassembled WGS sequence"/>
</dbReference>
<organism evidence="19 20">
    <name type="scientific">Cerrena zonata</name>
    <dbReference type="NCBI Taxonomy" id="2478898"/>
    <lineage>
        <taxon>Eukaryota</taxon>
        <taxon>Fungi</taxon>
        <taxon>Dikarya</taxon>
        <taxon>Basidiomycota</taxon>
        <taxon>Agaricomycotina</taxon>
        <taxon>Agaricomycetes</taxon>
        <taxon>Polyporales</taxon>
        <taxon>Cerrenaceae</taxon>
        <taxon>Cerrena</taxon>
    </lineage>
</organism>
<name>A0AAW0GC22_9APHY</name>
<comment type="similarity">
    <text evidence="3">Belongs to the DNA polymerase type-Y family.</text>
</comment>
<dbReference type="GO" id="GO:0005634">
    <property type="term" value="C:nucleus"/>
    <property type="evidence" value="ECO:0007669"/>
    <property type="project" value="UniProtKB-SubCell"/>
</dbReference>
<evidence type="ECO:0000256" key="3">
    <source>
        <dbReference type="ARBA" id="ARBA00010945"/>
    </source>
</evidence>
<dbReference type="GO" id="GO:0003887">
    <property type="term" value="F:DNA-directed DNA polymerase activity"/>
    <property type="evidence" value="ECO:0007669"/>
    <property type="project" value="InterPro"/>
</dbReference>
<keyword evidence="7" id="KW-0548">Nucleotidyltransferase</keyword>
<dbReference type="Pfam" id="PF16589">
    <property type="entry name" value="BRCT_2"/>
    <property type="match status" value="1"/>
</dbReference>
<dbReference type="Pfam" id="PF14377">
    <property type="entry name" value="UBM"/>
    <property type="match status" value="2"/>
</dbReference>
<evidence type="ECO:0000256" key="10">
    <source>
        <dbReference type="ARBA" id="ARBA00022842"/>
    </source>
</evidence>
<sequence>MAATNTQSTASSDYFEEDDPEFLEALSHAVLPGDIVTHNDDTSNLTPGFPTTQPKPNLKRPRSPDLDEPEDLHESPVHHRILSSIDDDKTKSGYLNSDTYGAATFGGFGEYMARKRAKLQVQNTELQDIGTTNKIFNGLQIYINGWTEPSVQDLRQLIIKYGGIYHPYLDKKGLVTHIITCYLTPNKIKEFQHMKVVRPEWLTESVNAGTLLPWSGFRYQANERLEQEQGKRAPQKSIFDFATQSSTAPRSSIVALDSGPPQQSSQLEDTSVLLHGGSSPQTPTKSPPNPLPLYTTDPTTLEPAKGVPSYASHKPNPHAERAMADPVWRAAHTSIAPDFIEGYYKNSRLHHLSSWKAELKSLVSEAMERAENGTDLDMPTEDGGVEAVRKVVQQNMGGKGWVDGGNEVSMKDAQLVMRSPSRKGKEKAIDDSEDRVIMHCDFDSFFVSAGLIDRPHLRGKPVVVCHSQGNQGGLASTSEIASASYEAREFGIKGGMSLQQARKLCPQVLTIPYEFELYKKFSLQFYTILMAHADDLQAVSVDEALVEVTTSVRRIKSEIARSQGNSSTQVVDPAKDFAEAIRAQVKRTTNCEVSIGIANNIMLARLASRKAKPAGSYHIHPQDAVDFLAPLDIKDLHGFGHATRQKAEEKLGATNLGELAKKSRAVLCDALGKGTGETLYKAIRGIDDRKLESDKQRKSVSCDINYGIRFENNQQAEIFVFQLAQEVSKRMKDIDVLGRSLTVKIMIRDQAAPKEAPKFLGHGVCETFTKQAQLVASGGRPTSDDKVIGEHAWRLLKSFNFDPKELRGIGIQVQKLEKASGEVDAEPGQARLPFQPVDGTKTSGLADNIGMVPKAIDRTVQRSLHFEDMVPIPEPTKPGALGAMLDLPNFSQVDRSVFDALPEDIRAELEAEYQRRSIPPEPPAPVSPIKEQERKQVMLPGRPVKRVMFKEPERPNLARITRQLAPRSRAALPGSKSTLFNKTRFVSRANVTDAELRRLNIDPAVFSVLPPDLQREQLAGARFKKTGKMGVTFPTQRKRLRPIVLRRKGPRKRPKYVPPPPPKAEYPERPALRQQGKTKAEKLSFSEKDDLQNVIEQWIRGFIDHPPNQKDVDYFAKFLVRCVDGSSDYGFENAVAVVKWWLVLIRRHFGAWEGHHYGPDIKPKKPYTTEVVGRVWWRAFGNVKAKMDAAAKKRFGGCISLR</sequence>
<dbReference type="InterPro" id="IPR031991">
    <property type="entry name" value="Rev1_C"/>
</dbReference>
<dbReference type="Gene3D" id="3.40.50.10190">
    <property type="entry name" value="BRCT domain"/>
    <property type="match status" value="1"/>
</dbReference>
<feature type="compositionally biased region" description="Polar residues" evidence="16">
    <location>
        <begin position="42"/>
        <end position="55"/>
    </location>
</feature>
<dbReference type="InterPro" id="IPR038401">
    <property type="entry name" value="Rev1_C_sf"/>
</dbReference>
<dbReference type="SUPFAM" id="SSF100879">
    <property type="entry name" value="Lesion bypass DNA polymerase (Y-family), little finger domain"/>
    <property type="match status" value="1"/>
</dbReference>
<evidence type="ECO:0000259" key="18">
    <source>
        <dbReference type="PROSITE" id="PS50173"/>
    </source>
</evidence>
<dbReference type="GO" id="GO:0017125">
    <property type="term" value="F:deoxycytidyl transferase activity"/>
    <property type="evidence" value="ECO:0007669"/>
    <property type="project" value="TreeGrafter"/>
</dbReference>
<keyword evidence="8" id="KW-0479">Metal-binding</keyword>
<reference evidence="19 20" key="1">
    <citation type="submission" date="2022-09" db="EMBL/GenBank/DDBJ databases">
        <authorList>
            <person name="Palmer J.M."/>
        </authorList>
    </citation>
    <scope>NUCLEOTIDE SEQUENCE [LARGE SCALE GENOMIC DNA]</scope>
    <source>
        <strain evidence="19 20">DSM 7382</strain>
    </source>
</reference>
<evidence type="ECO:0000256" key="4">
    <source>
        <dbReference type="ARBA" id="ARBA00020399"/>
    </source>
</evidence>
<evidence type="ECO:0000256" key="13">
    <source>
        <dbReference type="ARBA" id="ARBA00023242"/>
    </source>
</evidence>
<feature type="domain" description="BRCT" evidence="17">
    <location>
        <begin position="131"/>
        <end position="219"/>
    </location>
</feature>
<dbReference type="PANTHER" id="PTHR45990">
    <property type="entry name" value="DNA REPAIR PROTEIN REV1"/>
    <property type="match status" value="1"/>
</dbReference>
<dbReference type="SUPFAM" id="SSF56672">
    <property type="entry name" value="DNA/RNA polymerases"/>
    <property type="match status" value="1"/>
</dbReference>
<evidence type="ECO:0000256" key="5">
    <source>
        <dbReference type="ARBA" id="ARBA00022634"/>
    </source>
</evidence>
<dbReference type="PANTHER" id="PTHR45990:SF1">
    <property type="entry name" value="DNA REPAIR PROTEIN REV1"/>
    <property type="match status" value="1"/>
</dbReference>
<dbReference type="Pfam" id="PF00817">
    <property type="entry name" value="IMS"/>
    <property type="match status" value="1"/>
</dbReference>
<feature type="compositionally biased region" description="Low complexity" evidence="16">
    <location>
        <begin position="292"/>
        <end position="303"/>
    </location>
</feature>
<evidence type="ECO:0000256" key="8">
    <source>
        <dbReference type="ARBA" id="ARBA00022723"/>
    </source>
</evidence>
<dbReference type="Gene3D" id="3.30.1490.100">
    <property type="entry name" value="DNA polymerase, Y-family, little finger domain"/>
    <property type="match status" value="1"/>
</dbReference>
<evidence type="ECO:0000313" key="19">
    <source>
        <dbReference type="EMBL" id="KAK7688879.1"/>
    </source>
</evidence>
<dbReference type="InterPro" id="IPR053848">
    <property type="entry name" value="IMS_HHH_1"/>
</dbReference>
<dbReference type="InterPro" id="IPR043128">
    <property type="entry name" value="Rev_trsase/Diguanyl_cyclase"/>
</dbReference>
<evidence type="ECO:0000313" key="20">
    <source>
        <dbReference type="Proteomes" id="UP001385951"/>
    </source>
</evidence>
<evidence type="ECO:0000256" key="16">
    <source>
        <dbReference type="SAM" id="MobiDB-lite"/>
    </source>
</evidence>
<keyword evidence="12" id="KW-0234">DNA repair</keyword>
<dbReference type="InterPro" id="IPR001357">
    <property type="entry name" value="BRCT_dom"/>
</dbReference>
<proteinExistence type="inferred from homology"/>
<dbReference type="GO" id="GO:0006281">
    <property type="term" value="P:DNA repair"/>
    <property type="evidence" value="ECO:0007669"/>
    <property type="project" value="UniProtKB-KW"/>
</dbReference>
<dbReference type="FunFam" id="3.40.50.10190:FF:000011">
    <property type="entry name" value="DNA repair protein REV1"/>
    <property type="match status" value="1"/>
</dbReference>
<evidence type="ECO:0000256" key="6">
    <source>
        <dbReference type="ARBA" id="ARBA00022679"/>
    </source>
</evidence>
<dbReference type="Gene3D" id="6.10.250.1490">
    <property type="match status" value="1"/>
</dbReference>
<dbReference type="CDD" id="cd17719">
    <property type="entry name" value="BRCT_Rev1"/>
    <property type="match status" value="1"/>
</dbReference>
<feature type="domain" description="UmuC" evidence="18">
    <location>
        <begin position="437"/>
        <end position="640"/>
    </location>
</feature>
<evidence type="ECO:0000256" key="1">
    <source>
        <dbReference type="ARBA" id="ARBA00001946"/>
    </source>
</evidence>
<keyword evidence="20" id="KW-1185">Reference proteome</keyword>
<evidence type="ECO:0000256" key="15">
    <source>
        <dbReference type="ARBA" id="ARBA00081902"/>
    </source>
</evidence>
<dbReference type="SUPFAM" id="SSF52113">
    <property type="entry name" value="BRCT domain"/>
    <property type="match status" value="1"/>
</dbReference>
<dbReference type="SMART" id="SM00292">
    <property type="entry name" value="BRCT"/>
    <property type="match status" value="1"/>
</dbReference>
<dbReference type="Gene3D" id="1.20.58.1280">
    <property type="entry name" value="DNA repair protein Rev1, C-terminal domain"/>
    <property type="match status" value="1"/>
</dbReference>
<dbReference type="Pfam" id="PF11799">
    <property type="entry name" value="IMS_C"/>
    <property type="match status" value="1"/>
</dbReference>